<dbReference type="InterPro" id="IPR029058">
    <property type="entry name" value="AB_hydrolase_fold"/>
</dbReference>
<dbReference type="AlphaFoldDB" id="A0AA43ZGX4"/>
<keyword evidence="2" id="KW-0378">Hydrolase</keyword>
<dbReference type="Proteomes" id="UP001155840">
    <property type="component" value="Unassembled WGS sequence"/>
</dbReference>
<dbReference type="GO" id="GO:0016787">
    <property type="term" value="F:hydrolase activity"/>
    <property type="evidence" value="ECO:0007669"/>
    <property type="project" value="UniProtKB-KW"/>
</dbReference>
<keyword evidence="3" id="KW-1185">Reference proteome</keyword>
<name>A0AA43ZGX4_9HYPH</name>
<dbReference type="InterPro" id="IPR050471">
    <property type="entry name" value="AB_hydrolase"/>
</dbReference>
<dbReference type="PANTHER" id="PTHR43433:SF5">
    <property type="entry name" value="AB HYDROLASE-1 DOMAIN-CONTAINING PROTEIN"/>
    <property type="match status" value="1"/>
</dbReference>
<dbReference type="Gene3D" id="3.40.50.1820">
    <property type="entry name" value="alpha/beta hydrolase"/>
    <property type="match status" value="1"/>
</dbReference>
<reference evidence="2" key="1">
    <citation type="submission" date="2020-03" db="EMBL/GenBank/DDBJ databases">
        <title>Ferranicluibacter endophyticum gen. nov., sp. nov., a new genus isolated from Rubus ulmifolius Schott. stem.</title>
        <authorList>
            <person name="Roca-Couso R."/>
            <person name="Flores-Felix J.D."/>
            <person name="Igual J.M."/>
            <person name="Rivas R."/>
        </authorList>
    </citation>
    <scope>NUCLEOTIDE SEQUENCE</scope>
    <source>
        <strain evidence="2">CRRU44</strain>
    </source>
</reference>
<dbReference type="PANTHER" id="PTHR43433">
    <property type="entry name" value="HYDROLASE, ALPHA/BETA FOLD FAMILY PROTEIN"/>
    <property type="match status" value="1"/>
</dbReference>
<organism evidence="2 3">
    <name type="scientific">Ferranicluibacter rubi</name>
    <dbReference type="NCBI Taxonomy" id="2715133"/>
    <lineage>
        <taxon>Bacteria</taxon>
        <taxon>Pseudomonadati</taxon>
        <taxon>Pseudomonadota</taxon>
        <taxon>Alphaproteobacteria</taxon>
        <taxon>Hyphomicrobiales</taxon>
        <taxon>Rhizobiaceae</taxon>
        <taxon>Ferranicluibacter</taxon>
    </lineage>
</organism>
<accession>A0AA43ZGX4</accession>
<protein>
    <submittedName>
        <fullName evidence="2">Alpha/beta hydrolase</fullName>
    </submittedName>
</protein>
<evidence type="ECO:0000259" key="1">
    <source>
        <dbReference type="Pfam" id="PF00561"/>
    </source>
</evidence>
<sequence length="251" mass="26479">MTQAVLFQHGLGGDDAQAAANWPETADALRVTVNCRGHKDTPLGPDRPFGIPLFAQDALDAMADHRTFVAAGISMGAAISLHLACRHPARVTGLILVRPAWSFASAPDNMAPIAEMAALLQRLPPEAARAEFSTGETGQRLAGEAPDNLASLLGYADRPQAALFAEVLADIAAGSPGVTRHEVEAVRLPTLIIANDHDAIHPQACAETLAATIPGARLVSVVPKALDRDRHHHEVKAAIADFLALHARRTP</sequence>
<dbReference type="EMBL" id="JAANCM010000006">
    <property type="protein sequence ID" value="NHT76830.1"/>
    <property type="molecule type" value="Genomic_DNA"/>
</dbReference>
<dbReference type="Pfam" id="PF00561">
    <property type="entry name" value="Abhydrolase_1"/>
    <property type="match status" value="1"/>
</dbReference>
<proteinExistence type="predicted"/>
<evidence type="ECO:0000313" key="3">
    <source>
        <dbReference type="Proteomes" id="UP001155840"/>
    </source>
</evidence>
<dbReference type="PRINTS" id="PR00111">
    <property type="entry name" value="ABHYDROLASE"/>
</dbReference>
<dbReference type="RefSeq" id="WP_167129727.1">
    <property type="nucleotide sequence ID" value="NZ_JAANCM010000006.1"/>
</dbReference>
<evidence type="ECO:0000313" key="2">
    <source>
        <dbReference type="EMBL" id="NHT76830.1"/>
    </source>
</evidence>
<dbReference type="SUPFAM" id="SSF53474">
    <property type="entry name" value="alpha/beta-Hydrolases"/>
    <property type="match status" value="1"/>
</dbReference>
<dbReference type="InterPro" id="IPR000073">
    <property type="entry name" value="AB_hydrolase_1"/>
</dbReference>
<feature type="domain" description="AB hydrolase-1" evidence="1">
    <location>
        <begin position="4"/>
        <end position="221"/>
    </location>
</feature>
<comment type="caution">
    <text evidence="2">The sequence shown here is derived from an EMBL/GenBank/DDBJ whole genome shotgun (WGS) entry which is preliminary data.</text>
</comment>
<gene>
    <name evidence="2" type="ORF">G8E10_13860</name>
</gene>